<name>A0A164M4P1_9CRUS</name>
<accession>A0A164M4P1</accession>
<evidence type="ECO:0000313" key="3">
    <source>
        <dbReference type="Proteomes" id="UP000076858"/>
    </source>
</evidence>
<reference evidence="2 3" key="1">
    <citation type="submission" date="2016-03" db="EMBL/GenBank/DDBJ databases">
        <title>EvidentialGene: Evidence-directed Construction of Genes on Genomes.</title>
        <authorList>
            <person name="Gilbert D.G."/>
            <person name="Choi J.-H."/>
            <person name="Mockaitis K."/>
            <person name="Colbourne J."/>
            <person name="Pfrender M."/>
        </authorList>
    </citation>
    <scope>NUCLEOTIDE SEQUENCE [LARGE SCALE GENOMIC DNA]</scope>
    <source>
        <strain evidence="2 3">Xinb3</strain>
        <tissue evidence="2">Complete organism</tissue>
    </source>
</reference>
<dbReference type="EMBL" id="LRGB01003092">
    <property type="protein sequence ID" value="KZS04724.1"/>
    <property type="molecule type" value="Genomic_DNA"/>
</dbReference>
<dbReference type="Proteomes" id="UP000076858">
    <property type="component" value="Unassembled WGS sequence"/>
</dbReference>
<dbReference type="OrthoDB" id="416987at2759"/>
<sequence length="82" mass="9642">MECNTSAALILLPAEHFITKRLIHQTHLRLKHTGVKTMMGALRTEFWNRKMRQALKRETSKCTRCQRLDSRHFDEIPAPLPM</sequence>
<evidence type="ECO:0000259" key="1">
    <source>
        <dbReference type="Pfam" id="PF17921"/>
    </source>
</evidence>
<organism evidence="2 3">
    <name type="scientific">Daphnia magna</name>
    <dbReference type="NCBI Taxonomy" id="35525"/>
    <lineage>
        <taxon>Eukaryota</taxon>
        <taxon>Metazoa</taxon>
        <taxon>Ecdysozoa</taxon>
        <taxon>Arthropoda</taxon>
        <taxon>Crustacea</taxon>
        <taxon>Branchiopoda</taxon>
        <taxon>Diplostraca</taxon>
        <taxon>Cladocera</taxon>
        <taxon>Anomopoda</taxon>
        <taxon>Daphniidae</taxon>
        <taxon>Daphnia</taxon>
    </lineage>
</organism>
<evidence type="ECO:0000313" key="2">
    <source>
        <dbReference type="EMBL" id="KZS04724.1"/>
    </source>
</evidence>
<dbReference type="AlphaFoldDB" id="A0A164M4P1"/>
<dbReference type="InterPro" id="IPR041588">
    <property type="entry name" value="Integrase_H2C2"/>
</dbReference>
<proteinExistence type="predicted"/>
<feature type="domain" description="Integrase zinc-binding" evidence="1">
    <location>
        <begin position="19"/>
        <end position="68"/>
    </location>
</feature>
<protein>
    <recommendedName>
        <fullName evidence="1">Integrase zinc-binding domain-containing protein</fullName>
    </recommendedName>
</protein>
<dbReference type="Gene3D" id="1.10.340.70">
    <property type="match status" value="1"/>
</dbReference>
<comment type="caution">
    <text evidence="2">The sequence shown here is derived from an EMBL/GenBank/DDBJ whole genome shotgun (WGS) entry which is preliminary data.</text>
</comment>
<keyword evidence="3" id="KW-1185">Reference proteome</keyword>
<gene>
    <name evidence="2" type="ORF">APZ42_032267</name>
</gene>
<dbReference type="Pfam" id="PF17921">
    <property type="entry name" value="Integrase_H2C2"/>
    <property type="match status" value="1"/>
</dbReference>